<dbReference type="InterPro" id="IPR054485">
    <property type="entry name" value="FlK-like_dom"/>
</dbReference>
<keyword evidence="2" id="KW-0012">Acyltransferase</keyword>
<dbReference type="Pfam" id="PF22636">
    <property type="entry name" value="FlK"/>
    <property type="match status" value="1"/>
</dbReference>
<gene>
    <name evidence="2" type="ORF">H8R91_08945</name>
</gene>
<dbReference type="RefSeq" id="WP_022234384.1">
    <property type="nucleotide sequence ID" value="NZ_JACOPS010000004.1"/>
</dbReference>
<keyword evidence="2" id="KW-0808">Transferase</keyword>
<dbReference type="InterPro" id="IPR025540">
    <property type="entry name" value="FlK"/>
</dbReference>
<keyword evidence="3" id="KW-1185">Reference proteome</keyword>
<protein>
    <submittedName>
        <fullName evidence="2">Dihydrolipoamide acyltransferase</fullName>
    </submittedName>
</protein>
<organism evidence="2 3">
    <name type="scientific">Ruminococcus intestinalis</name>
    <dbReference type="NCBI Taxonomy" id="2763066"/>
    <lineage>
        <taxon>Bacteria</taxon>
        <taxon>Bacillati</taxon>
        <taxon>Bacillota</taxon>
        <taxon>Clostridia</taxon>
        <taxon>Eubacteriales</taxon>
        <taxon>Oscillospiraceae</taxon>
        <taxon>Ruminococcus</taxon>
    </lineage>
</organism>
<evidence type="ECO:0000313" key="3">
    <source>
        <dbReference type="Proteomes" id="UP000636755"/>
    </source>
</evidence>
<proteinExistence type="predicted"/>
<name>A0ABR7HM60_9FIRM</name>
<sequence>MEEKTLTKTIKVEEEQLAVSMGSGGLAVLATPAVVALMENAAFELCEEILNNDELTTVGTAISIEHTSPTPLGAEISATAVLKENDGRFFNFEVSASDAKGIIAKGTHTRVSVKAEKFQKKADEKFNG</sequence>
<dbReference type="InterPro" id="IPR029069">
    <property type="entry name" value="HotDog_dom_sf"/>
</dbReference>
<dbReference type="Proteomes" id="UP000636755">
    <property type="component" value="Unassembled WGS sequence"/>
</dbReference>
<evidence type="ECO:0000259" key="1">
    <source>
        <dbReference type="Pfam" id="PF22636"/>
    </source>
</evidence>
<dbReference type="SUPFAM" id="SSF54637">
    <property type="entry name" value="Thioesterase/thiol ester dehydrase-isomerase"/>
    <property type="match status" value="1"/>
</dbReference>
<reference evidence="2 3" key="1">
    <citation type="submission" date="2020-08" db="EMBL/GenBank/DDBJ databases">
        <title>Genome public.</title>
        <authorList>
            <person name="Liu C."/>
            <person name="Sun Q."/>
        </authorList>
    </citation>
    <scope>NUCLEOTIDE SEQUENCE [LARGE SCALE GENOMIC DNA]</scope>
    <source>
        <strain evidence="2 3">NSJ-71</strain>
    </source>
</reference>
<evidence type="ECO:0000313" key="2">
    <source>
        <dbReference type="EMBL" id="MBC5728639.1"/>
    </source>
</evidence>
<dbReference type="PANTHER" id="PTHR36934">
    <property type="entry name" value="BLR0278 PROTEIN"/>
    <property type="match status" value="1"/>
</dbReference>
<dbReference type="PIRSF" id="PIRSF014972">
    <property type="entry name" value="FlK"/>
    <property type="match status" value="1"/>
</dbReference>
<dbReference type="Gene3D" id="3.10.129.10">
    <property type="entry name" value="Hotdog Thioesterase"/>
    <property type="match status" value="1"/>
</dbReference>
<accession>A0ABR7HM60</accession>
<comment type="caution">
    <text evidence="2">The sequence shown here is derived from an EMBL/GenBank/DDBJ whole genome shotgun (WGS) entry which is preliminary data.</text>
</comment>
<feature type="domain" description="Fluoroacetyl-CoA-specific thioesterase-like" evidence="1">
    <location>
        <begin position="12"/>
        <end position="115"/>
    </location>
</feature>
<dbReference type="EMBL" id="JACOPS010000004">
    <property type="protein sequence ID" value="MBC5728639.1"/>
    <property type="molecule type" value="Genomic_DNA"/>
</dbReference>
<dbReference type="PANTHER" id="PTHR36934:SF1">
    <property type="entry name" value="THIOESTERASE DOMAIN-CONTAINING PROTEIN"/>
    <property type="match status" value="1"/>
</dbReference>
<dbReference type="GO" id="GO:0016746">
    <property type="term" value="F:acyltransferase activity"/>
    <property type="evidence" value="ECO:0007669"/>
    <property type="project" value="UniProtKB-KW"/>
</dbReference>